<keyword evidence="4" id="KW-0436">Ligase</keyword>
<dbReference type="EMBL" id="CP002593">
    <property type="protein sequence ID" value="AEA27175.1"/>
    <property type="molecule type" value="Genomic_DNA"/>
</dbReference>
<dbReference type="Pfam" id="PF13193">
    <property type="entry name" value="AMP-binding_C"/>
    <property type="match status" value="1"/>
</dbReference>
<dbReference type="EC" id="6.2.1.26" evidence="4"/>
<dbReference type="GO" id="GO:0008756">
    <property type="term" value="F:o-succinylbenzoate-CoA ligase activity"/>
    <property type="evidence" value="ECO:0007669"/>
    <property type="project" value="UniProtKB-EC"/>
</dbReference>
<dbReference type="STRING" id="675635.Psed_5037"/>
<evidence type="ECO:0000256" key="1">
    <source>
        <dbReference type="SAM" id="MobiDB-lite"/>
    </source>
</evidence>
<dbReference type="Pfam" id="PF00501">
    <property type="entry name" value="AMP-binding"/>
    <property type="match status" value="1"/>
</dbReference>
<proteinExistence type="predicted"/>
<dbReference type="PANTHER" id="PTHR43767:SF1">
    <property type="entry name" value="NONRIBOSOMAL PEPTIDE SYNTHASE PES1 (EUROFUNG)-RELATED"/>
    <property type="match status" value="1"/>
</dbReference>
<dbReference type="InterPro" id="IPR025110">
    <property type="entry name" value="AMP-bd_C"/>
</dbReference>
<keyword evidence="5" id="KW-1185">Reference proteome</keyword>
<dbReference type="PANTHER" id="PTHR43767">
    <property type="entry name" value="LONG-CHAIN-FATTY-ACID--COA LIGASE"/>
    <property type="match status" value="1"/>
</dbReference>
<dbReference type="AlphaFoldDB" id="F4CNF1"/>
<dbReference type="SUPFAM" id="SSF56801">
    <property type="entry name" value="Acetyl-CoA synthetase-like"/>
    <property type="match status" value="1"/>
</dbReference>
<name>F4CNF1_PSEUX</name>
<protein>
    <submittedName>
        <fullName evidence="4">O-succinylbenzoate--CoA ligase</fullName>
        <ecNumber evidence="4">6.2.1.26</ecNumber>
    </submittedName>
</protein>
<evidence type="ECO:0000259" key="3">
    <source>
        <dbReference type="Pfam" id="PF13193"/>
    </source>
</evidence>
<evidence type="ECO:0000313" key="5">
    <source>
        <dbReference type="Proteomes" id="UP000007809"/>
    </source>
</evidence>
<dbReference type="PROSITE" id="PS00455">
    <property type="entry name" value="AMP_BINDING"/>
    <property type="match status" value="1"/>
</dbReference>
<evidence type="ECO:0000313" key="4">
    <source>
        <dbReference type="EMBL" id="AEA27175.1"/>
    </source>
</evidence>
<dbReference type="KEGG" id="pdx:Psed_5037"/>
<gene>
    <name evidence="4" type="ordered locus">Psed_5037</name>
</gene>
<dbReference type="CDD" id="cd04433">
    <property type="entry name" value="AFD_class_I"/>
    <property type="match status" value="1"/>
</dbReference>
<feature type="region of interest" description="Disordered" evidence="1">
    <location>
        <begin position="216"/>
        <end position="235"/>
    </location>
</feature>
<dbReference type="InterPro" id="IPR045851">
    <property type="entry name" value="AMP-bd_C_sf"/>
</dbReference>
<accession>F4CNF1</accession>
<dbReference type="Gene3D" id="3.30.300.30">
    <property type="match status" value="1"/>
</dbReference>
<reference evidence="4 5" key="1">
    <citation type="journal article" date="2011" name="J. Bacteriol.">
        <title>Genome sequence of the 1,4-dioxane-degrading Pseudonocardia dioxanivorans strain CB1190.</title>
        <authorList>
            <person name="Sales C.M."/>
            <person name="Mahendra S."/>
            <person name="Grostern A."/>
            <person name="Parales R.E."/>
            <person name="Goodwin L.A."/>
            <person name="Woyke T."/>
            <person name="Nolan M."/>
            <person name="Lapidus A."/>
            <person name="Chertkov O."/>
            <person name="Ovchinnikova G."/>
            <person name="Sczyrba A."/>
            <person name="Alvarez-Cohen L."/>
        </authorList>
    </citation>
    <scope>NUCLEOTIDE SEQUENCE [LARGE SCALE GENOMIC DNA]</scope>
    <source>
        <strain evidence="5">ATCC 55486 / DSM 44775 / JCM 13855 / CB1190</strain>
    </source>
</reference>
<sequence length="553" mass="56876">MGCAGPAAVGDTGGVIDTLRAGIGAAGGTARALAALTRSGVVRPVRPDRLAGMACGLLRYGIGLAAGYTAGAARHPRRAAIVDDAGAVSYAELHWRTDRLARALAARGTGPDEPVALLCRNSRHPVEVAVAAEKIGADVVLLNNGMAPAQLADVLADLGVHTVVADADLHDRLAALPEDVGVVVARGPGDGHPTCEDLIAADVAGTLPLRPGRSRTVVLTSGTSGPPKGARRPHPSTLAPAAAILSEIPLRAGVGVHIAAPLFHTWGNAALLLAVLHGSTVVLRARFDPADLLDTVAAHRCDAVFAVPVMAQRVLEAGAPGWRAGHAPRIVAVSGSALPAGLATAFMDRFGEVLYNLYGSTEVSWVSIAGPADLRAAPGTAGRAPVGTTLRILDDDGRPVPPGVEGRVFVGNDLPFEGYTGGASDVERREGLLGTGDVGKLDEHGLLHLTGRADDMIVSGGENVHPGPVEDVIAAREEVREVAVVGVPDDEYGQRLAAYVVAEPGADVDADALREAVRSRLSRFAVPRDVVVVDALPRSQTGKIVRRDLPPPR</sequence>
<dbReference type="InterPro" id="IPR020845">
    <property type="entry name" value="AMP-binding_CS"/>
</dbReference>
<dbReference type="eggNOG" id="COG0318">
    <property type="taxonomic scope" value="Bacteria"/>
</dbReference>
<dbReference type="InterPro" id="IPR050237">
    <property type="entry name" value="ATP-dep_AMP-bd_enzyme"/>
</dbReference>
<dbReference type="InterPro" id="IPR000873">
    <property type="entry name" value="AMP-dep_synth/lig_dom"/>
</dbReference>
<feature type="domain" description="AMP-binding enzyme C-terminal" evidence="3">
    <location>
        <begin position="469"/>
        <end position="543"/>
    </location>
</feature>
<dbReference type="HOGENOM" id="CLU_000022_59_0_11"/>
<evidence type="ECO:0000259" key="2">
    <source>
        <dbReference type="Pfam" id="PF00501"/>
    </source>
</evidence>
<dbReference type="Gene3D" id="3.40.50.12780">
    <property type="entry name" value="N-terminal domain of ligase-like"/>
    <property type="match status" value="1"/>
</dbReference>
<dbReference type="Proteomes" id="UP000007809">
    <property type="component" value="Chromosome"/>
</dbReference>
<organism evidence="4 5">
    <name type="scientific">Pseudonocardia dioxanivorans (strain ATCC 55486 / DSM 44775 / JCM 13855 / CB1190)</name>
    <dbReference type="NCBI Taxonomy" id="675635"/>
    <lineage>
        <taxon>Bacteria</taxon>
        <taxon>Bacillati</taxon>
        <taxon>Actinomycetota</taxon>
        <taxon>Actinomycetes</taxon>
        <taxon>Pseudonocardiales</taxon>
        <taxon>Pseudonocardiaceae</taxon>
        <taxon>Pseudonocardia</taxon>
    </lineage>
</organism>
<dbReference type="InterPro" id="IPR042099">
    <property type="entry name" value="ANL_N_sf"/>
</dbReference>
<feature type="domain" description="AMP-dependent synthetase/ligase" evidence="2">
    <location>
        <begin position="71"/>
        <end position="419"/>
    </location>
</feature>